<dbReference type="EC" id="3.4.-.-" evidence="8"/>
<evidence type="ECO:0000313" key="9">
    <source>
        <dbReference type="EMBL" id="RXJ49408.1"/>
    </source>
</evidence>
<gene>
    <name evidence="9" type="ORF">ESZ48_12380</name>
</gene>
<evidence type="ECO:0000313" key="10">
    <source>
        <dbReference type="Proteomes" id="UP000289792"/>
    </source>
</evidence>
<dbReference type="GO" id="GO:0008233">
    <property type="term" value="F:peptidase activity"/>
    <property type="evidence" value="ECO:0007669"/>
    <property type="project" value="UniProtKB-KW"/>
</dbReference>
<reference evidence="9 10" key="1">
    <citation type="submission" date="2019-01" db="EMBL/GenBank/DDBJ databases">
        <title>Genome sequence of the Antarctic species Gelidibacter gilvus ACAM 158(T).</title>
        <authorList>
            <person name="Bowman J.P."/>
        </authorList>
    </citation>
    <scope>NUCLEOTIDE SEQUENCE [LARGE SCALE GENOMIC DNA]</scope>
    <source>
        <strain evidence="9 10">IC158</strain>
    </source>
</reference>
<dbReference type="PANTHER" id="PTHR13604">
    <property type="entry name" value="DC12-RELATED"/>
    <property type="match status" value="1"/>
</dbReference>
<accession>A0A4Q0XE64</accession>
<dbReference type="PANTHER" id="PTHR13604:SF0">
    <property type="entry name" value="ABASIC SITE PROCESSING PROTEIN HMCES"/>
    <property type="match status" value="1"/>
</dbReference>
<evidence type="ECO:0000256" key="8">
    <source>
        <dbReference type="RuleBase" id="RU364100"/>
    </source>
</evidence>
<dbReference type="OrthoDB" id="9782620at2"/>
<keyword evidence="3" id="KW-0227">DNA damage</keyword>
<keyword evidence="2 8" id="KW-0645">Protease</keyword>
<dbReference type="AlphaFoldDB" id="A0A4Q0XE64"/>
<evidence type="ECO:0000256" key="4">
    <source>
        <dbReference type="ARBA" id="ARBA00022801"/>
    </source>
</evidence>
<keyword evidence="7" id="KW-0456">Lyase</keyword>
<dbReference type="Pfam" id="PF02586">
    <property type="entry name" value="SRAP"/>
    <property type="match status" value="1"/>
</dbReference>
<keyword evidence="10" id="KW-1185">Reference proteome</keyword>
<keyword evidence="4 8" id="KW-0378">Hydrolase</keyword>
<evidence type="ECO:0000256" key="6">
    <source>
        <dbReference type="ARBA" id="ARBA00023125"/>
    </source>
</evidence>
<protein>
    <recommendedName>
        <fullName evidence="8">Abasic site processing protein</fullName>
        <ecNumber evidence="8">3.4.-.-</ecNumber>
    </recommendedName>
</protein>
<dbReference type="GO" id="GO:0016829">
    <property type="term" value="F:lyase activity"/>
    <property type="evidence" value="ECO:0007669"/>
    <property type="project" value="UniProtKB-KW"/>
</dbReference>
<dbReference type="InterPro" id="IPR036590">
    <property type="entry name" value="SRAP-like"/>
</dbReference>
<keyword evidence="5" id="KW-0190">Covalent protein-DNA linkage</keyword>
<evidence type="ECO:0000256" key="2">
    <source>
        <dbReference type="ARBA" id="ARBA00022670"/>
    </source>
</evidence>
<sequence length="258" mass="30108">MCYDIKTSVEAQLKRAERKGDRNAVNEIMERLVPLTDLPLYHAMGFDHPSLLIYTDRSPDFPEVATWGLIPHWVRDEAQMKKTWNTTLNARGETIFEKNSFRTAAKKSRCLIYVDGFYEHHHFNKETYPFFIYRKDKEPMIFAGLYSEWHHPETGGTMTTFSIVTTKGNSIMSKIHNNPKLDGPRMPVILPDQLADKWLMDYQDDLDKQSIEDLIREYPDEELSAYTVNTLRGKNSVGNSEEASKFFKYTELPELQIR</sequence>
<evidence type="ECO:0000256" key="3">
    <source>
        <dbReference type="ARBA" id="ARBA00022763"/>
    </source>
</evidence>
<evidence type="ECO:0000256" key="5">
    <source>
        <dbReference type="ARBA" id="ARBA00023124"/>
    </source>
</evidence>
<keyword evidence="6" id="KW-0238">DNA-binding</keyword>
<dbReference type="GO" id="GO:0006508">
    <property type="term" value="P:proteolysis"/>
    <property type="evidence" value="ECO:0007669"/>
    <property type="project" value="UniProtKB-KW"/>
</dbReference>
<dbReference type="GO" id="GO:0003697">
    <property type="term" value="F:single-stranded DNA binding"/>
    <property type="evidence" value="ECO:0007669"/>
    <property type="project" value="InterPro"/>
</dbReference>
<dbReference type="SUPFAM" id="SSF143081">
    <property type="entry name" value="BB1717-like"/>
    <property type="match status" value="1"/>
</dbReference>
<proteinExistence type="inferred from homology"/>
<comment type="caution">
    <text evidence="9">The sequence shown here is derived from an EMBL/GenBank/DDBJ whole genome shotgun (WGS) entry which is preliminary data.</text>
</comment>
<evidence type="ECO:0000256" key="1">
    <source>
        <dbReference type="ARBA" id="ARBA00008136"/>
    </source>
</evidence>
<dbReference type="GO" id="GO:0106300">
    <property type="term" value="P:protein-DNA covalent cross-linking repair"/>
    <property type="evidence" value="ECO:0007669"/>
    <property type="project" value="InterPro"/>
</dbReference>
<dbReference type="Proteomes" id="UP000289792">
    <property type="component" value="Unassembled WGS sequence"/>
</dbReference>
<dbReference type="Gene3D" id="3.90.1680.10">
    <property type="entry name" value="SOS response associated peptidase-like"/>
    <property type="match status" value="1"/>
</dbReference>
<organism evidence="9 10">
    <name type="scientific">Gelidibacter gilvus</name>
    <dbReference type="NCBI Taxonomy" id="59602"/>
    <lineage>
        <taxon>Bacteria</taxon>
        <taxon>Pseudomonadati</taxon>
        <taxon>Bacteroidota</taxon>
        <taxon>Flavobacteriia</taxon>
        <taxon>Flavobacteriales</taxon>
        <taxon>Flavobacteriaceae</taxon>
        <taxon>Gelidibacter</taxon>
    </lineage>
</organism>
<evidence type="ECO:0000256" key="7">
    <source>
        <dbReference type="ARBA" id="ARBA00023239"/>
    </source>
</evidence>
<comment type="similarity">
    <text evidence="1 8">Belongs to the SOS response-associated peptidase family.</text>
</comment>
<dbReference type="RefSeq" id="WP_129017809.1">
    <property type="nucleotide sequence ID" value="NZ_SDDZ01000007.1"/>
</dbReference>
<name>A0A4Q0XE64_9FLAO</name>
<dbReference type="InterPro" id="IPR003738">
    <property type="entry name" value="SRAP"/>
</dbReference>
<dbReference type="EMBL" id="SDDZ01000007">
    <property type="protein sequence ID" value="RXJ49408.1"/>
    <property type="molecule type" value="Genomic_DNA"/>
</dbReference>